<evidence type="ECO:0000256" key="3">
    <source>
        <dbReference type="ARBA" id="ARBA00023006"/>
    </source>
</evidence>
<dbReference type="PANTHER" id="PTHR13292">
    <property type="entry name" value="AUTOPHAGY-RELATED PROTEIN 101"/>
    <property type="match status" value="1"/>
</dbReference>
<dbReference type="Proteomes" id="UP000614334">
    <property type="component" value="Unassembled WGS sequence"/>
</dbReference>
<keyword evidence="3" id="KW-0072">Autophagy</keyword>
<comment type="similarity">
    <text evidence="1">Belongs to the ATG101 family.</text>
</comment>
<organism evidence="5 6">
    <name type="scientific">Rhizoctonia solani</name>
    <dbReference type="NCBI Taxonomy" id="456999"/>
    <lineage>
        <taxon>Eukaryota</taxon>
        <taxon>Fungi</taxon>
        <taxon>Dikarya</taxon>
        <taxon>Basidiomycota</taxon>
        <taxon>Agaricomycotina</taxon>
        <taxon>Agaricomycetes</taxon>
        <taxon>Cantharellales</taxon>
        <taxon>Ceratobasidiaceae</taxon>
        <taxon>Rhizoctonia</taxon>
    </lineage>
</organism>
<protein>
    <recommendedName>
        <fullName evidence="2">Autophagy-related protein 101</fullName>
    </recommendedName>
</protein>
<sequence length="154" mass="17047">MQYYSTEHLDSSSQPVGICLMLPCNRRRQPKPPGRPQNRPVQATVDDSPGLGTAGRKRGQMMVIFSELRTNKGWFSSAEEEVPWEEWTIVIEAHSKQSVPRATTSQALAQALHRIIVHTSSAHGREIVPAIRTVTNSLSPFPYSIKGKVGGTEI</sequence>
<evidence type="ECO:0000256" key="4">
    <source>
        <dbReference type="SAM" id="MobiDB-lite"/>
    </source>
</evidence>
<dbReference type="PANTHER" id="PTHR13292:SF0">
    <property type="entry name" value="AUTOPHAGY-RELATED PROTEIN 101"/>
    <property type="match status" value="1"/>
</dbReference>
<dbReference type="GO" id="GO:0000407">
    <property type="term" value="C:phagophore assembly site"/>
    <property type="evidence" value="ECO:0007669"/>
    <property type="project" value="TreeGrafter"/>
</dbReference>
<dbReference type="EMBL" id="JACYCF010000055">
    <property type="protein sequence ID" value="KAF8747889.1"/>
    <property type="molecule type" value="Genomic_DNA"/>
</dbReference>
<dbReference type="GO" id="GO:1990316">
    <property type="term" value="C:Atg1/ULK1 kinase complex"/>
    <property type="evidence" value="ECO:0007669"/>
    <property type="project" value="TreeGrafter"/>
</dbReference>
<proteinExistence type="inferred from homology"/>
<name>A0A8H7M1P9_9AGAM</name>
<evidence type="ECO:0000256" key="1">
    <source>
        <dbReference type="ARBA" id="ARBA00007130"/>
    </source>
</evidence>
<dbReference type="Pfam" id="PF07855">
    <property type="entry name" value="ATG101"/>
    <property type="match status" value="1"/>
</dbReference>
<dbReference type="InterPro" id="IPR012445">
    <property type="entry name" value="ATG101"/>
</dbReference>
<evidence type="ECO:0000313" key="6">
    <source>
        <dbReference type="Proteomes" id="UP000614334"/>
    </source>
</evidence>
<dbReference type="GO" id="GO:0000045">
    <property type="term" value="P:autophagosome assembly"/>
    <property type="evidence" value="ECO:0007669"/>
    <property type="project" value="TreeGrafter"/>
</dbReference>
<comment type="caution">
    <text evidence="5">The sequence shown here is derived from an EMBL/GenBank/DDBJ whole genome shotgun (WGS) entry which is preliminary data.</text>
</comment>
<reference evidence="5" key="1">
    <citation type="submission" date="2020-09" db="EMBL/GenBank/DDBJ databases">
        <title>Comparative genome analyses of four rice-infecting Rhizoctonia solani isolates reveal extensive enrichment of homogalacturonan modification genes.</title>
        <authorList>
            <person name="Lee D.-Y."/>
            <person name="Jeon J."/>
            <person name="Kim K.-T."/>
            <person name="Cheong K."/>
            <person name="Song H."/>
            <person name="Choi G."/>
            <person name="Ko J."/>
            <person name="Opiyo S.O."/>
            <person name="Zuo S."/>
            <person name="Madhav S."/>
            <person name="Lee Y.-H."/>
            <person name="Wang G.-L."/>
        </authorList>
    </citation>
    <scope>NUCLEOTIDE SEQUENCE</scope>
    <source>
        <strain evidence="5">AG1-IA B2</strain>
    </source>
</reference>
<evidence type="ECO:0000256" key="2">
    <source>
        <dbReference type="ARBA" id="ARBA00018874"/>
    </source>
</evidence>
<dbReference type="GO" id="GO:0019901">
    <property type="term" value="F:protein kinase binding"/>
    <property type="evidence" value="ECO:0007669"/>
    <property type="project" value="TreeGrafter"/>
</dbReference>
<accession>A0A8H7M1P9</accession>
<dbReference type="AlphaFoldDB" id="A0A8H7M1P9"/>
<feature type="region of interest" description="Disordered" evidence="4">
    <location>
        <begin position="24"/>
        <end position="56"/>
    </location>
</feature>
<evidence type="ECO:0000313" key="5">
    <source>
        <dbReference type="EMBL" id="KAF8747889.1"/>
    </source>
</evidence>
<gene>
    <name evidence="5" type="ORF">RHS01_11211</name>
</gene>